<evidence type="ECO:0000313" key="9">
    <source>
        <dbReference type="EMBL" id="KAK4799629.1"/>
    </source>
</evidence>
<feature type="compositionally biased region" description="Polar residues" evidence="7">
    <location>
        <begin position="17"/>
        <end position="26"/>
    </location>
</feature>
<comment type="subcellular location">
    <subcellularLocation>
        <location evidence="6">Nucleus</location>
    </subcellularLocation>
</comment>
<evidence type="ECO:0000256" key="3">
    <source>
        <dbReference type="ARBA" id="ARBA00022771"/>
    </source>
</evidence>
<protein>
    <recommendedName>
        <fullName evidence="6">Protein FAR1-RELATED SEQUENCE</fullName>
    </recommendedName>
</protein>
<dbReference type="GO" id="GO:0008270">
    <property type="term" value="F:zinc ion binding"/>
    <property type="evidence" value="ECO:0007669"/>
    <property type="project" value="UniProtKB-UniRule"/>
</dbReference>
<keyword evidence="4 6" id="KW-0862">Zinc</keyword>
<comment type="caution">
    <text evidence="9">The sequence shown here is derived from an EMBL/GenBank/DDBJ whole genome shotgun (WGS) entry which is preliminary data.</text>
</comment>
<proteinExistence type="inferred from homology"/>
<feature type="domain" description="SWIM-type" evidence="8">
    <location>
        <begin position="558"/>
        <end position="594"/>
    </location>
</feature>
<comment type="similarity">
    <text evidence="1 6">Belongs to the FHY3/FAR1 family.</text>
</comment>
<dbReference type="EMBL" id="JAXQNO010000004">
    <property type="protein sequence ID" value="KAK4799629.1"/>
    <property type="molecule type" value="Genomic_DNA"/>
</dbReference>
<dbReference type="PANTHER" id="PTHR31669:SF291">
    <property type="entry name" value="PROTEIN FAR1-RELATED SEQUENCE"/>
    <property type="match status" value="1"/>
</dbReference>
<evidence type="ECO:0000256" key="2">
    <source>
        <dbReference type="ARBA" id="ARBA00022723"/>
    </source>
</evidence>
<keyword evidence="2 6" id="KW-0479">Metal-binding</keyword>
<evidence type="ECO:0000256" key="1">
    <source>
        <dbReference type="ARBA" id="ARBA00005889"/>
    </source>
</evidence>
<dbReference type="Pfam" id="PF10551">
    <property type="entry name" value="MULE"/>
    <property type="match status" value="1"/>
</dbReference>
<dbReference type="SMART" id="SM00575">
    <property type="entry name" value="ZnF_PMZ"/>
    <property type="match status" value="1"/>
</dbReference>
<dbReference type="PANTHER" id="PTHR31669">
    <property type="entry name" value="PROTEIN FAR1-RELATED SEQUENCE 10-RELATED"/>
    <property type="match status" value="1"/>
</dbReference>
<dbReference type="AlphaFoldDB" id="A0AAN7M691"/>
<dbReference type="Pfam" id="PF03101">
    <property type="entry name" value="FAR1"/>
    <property type="match status" value="1"/>
</dbReference>
<evidence type="ECO:0000259" key="8">
    <source>
        <dbReference type="PROSITE" id="PS50966"/>
    </source>
</evidence>
<dbReference type="InterPro" id="IPR006564">
    <property type="entry name" value="Znf_PMZ"/>
</dbReference>
<reference evidence="9 10" key="1">
    <citation type="journal article" date="2023" name="Hortic Res">
        <title>Pangenome of water caltrop reveals structural variations and asymmetric subgenome divergence after allopolyploidization.</title>
        <authorList>
            <person name="Zhang X."/>
            <person name="Chen Y."/>
            <person name="Wang L."/>
            <person name="Yuan Y."/>
            <person name="Fang M."/>
            <person name="Shi L."/>
            <person name="Lu R."/>
            <person name="Comes H.P."/>
            <person name="Ma Y."/>
            <person name="Chen Y."/>
            <person name="Huang G."/>
            <person name="Zhou Y."/>
            <person name="Zheng Z."/>
            <person name="Qiu Y."/>
        </authorList>
    </citation>
    <scope>NUCLEOTIDE SEQUENCE [LARGE SCALE GENOMIC DNA]</scope>
    <source>
        <strain evidence="9">F231</strain>
    </source>
</reference>
<keyword evidence="3 5" id="KW-0863">Zinc-finger</keyword>
<evidence type="ECO:0000256" key="4">
    <source>
        <dbReference type="ARBA" id="ARBA00022833"/>
    </source>
</evidence>
<dbReference type="InterPro" id="IPR058778">
    <property type="entry name" value="HTH_FAR1-11-like"/>
</dbReference>
<dbReference type="PROSITE" id="PS50966">
    <property type="entry name" value="ZF_SWIM"/>
    <property type="match status" value="1"/>
</dbReference>
<dbReference type="InterPro" id="IPR004330">
    <property type="entry name" value="FAR1_DNA_bnd_dom"/>
</dbReference>
<evidence type="ECO:0000256" key="6">
    <source>
        <dbReference type="RuleBase" id="RU367018"/>
    </source>
</evidence>
<name>A0AAN7M691_TRANT</name>
<comment type="function">
    <text evidence="6">Putative transcription activator involved in regulating light control of development.</text>
</comment>
<dbReference type="GO" id="GO:0006355">
    <property type="term" value="P:regulation of DNA-templated transcription"/>
    <property type="evidence" value="ECO:0007669"/>
    <property type="project" value="UniProtKB-UniRule"/>
</dbReference>
<dbReference type="Pfam" id="PF04434">
    <property type="entry name" value="SWIM"/>
    <property type="match status" value="1"/>
</dbReference>
<evidence type="ECO:0000313" key="10">
    <source>
        <dbReference type="Proteomes" id="UP001346149"/>
    </source>
</evidence>
<dbReference type="InterPro" id="IPR007527">
    <property type="entry name" value="Znf_SWIM"/>
</dbReference>
<keyword evidence="10" id="KW-1185">Reference proteome</keyword>
<dbReference type="Pfam" id="PF26175">
    <property type="entry name" value="HTH_FAR1"/>
    <property type="match status" value="1"/>
</dbReference>
<dbReference type="InterPro" id="IPR031052">
    <property type="entry name" value="FHY3/FAR1"/>
</dbReference>
<keyword evidence="6" id="KW-0539">Nucleus</keyword>
<feature type="region of interest" description="Disordered" evidence="7">
    <location>
        <begin position="1"/>
        <end position="34"/>
    </location>
</feature>
<dbReference type="GO" id="GO:0005634">
    <property type="term" value="C:nucleus"/>
    <property type="evidence" value="ECO:0007669"/>
    <property type="project" value="UniProtKB-SubCell"/>
</dbReference>
<gene>
    <name evidence="9" type="ORF">SAY86_024994</name>
</gene>
<evidence type="ECO:0000256" key="7">
    <source>
        <dbReference type="SAM" id="MobiDB-lite"/>
    </source>
</evidence>
<sequence>MVDMMSNLASAVREASDSNMESSPPDISSVEETPEESILLRQTSINLVPFIGQRFVSQDAAYEFYCSFAKQCGFSIRRHRTRGKDGVGRGVTRRDFTCHRGGFPQLKPSEDGKLMRNRKSSRCGCQAFMRIVKRADFDVPEWRVTGFNNIHNHELLKTNEMNVVPSSCIISADDKGRICLYAKAGMSVRQMLRLMELEKGIKLGSLPFTEVDVRNLLQSFRNVDRDHDATDLLKMCKEKKDSDPSFRYNFQLDVNNRLEHIAWSYGSSINSYEVFGDAVVFDTTHRLVAYDMILGLWIGVDNHGLNCFFGCVLLRDENVESFAWALKTFLDFMKGKAPETILTDQSMWLKEAIALYMPRTKHAFCIWHIVAKFSDWFSLLLGSQYDKWKADFIRLYNLHCVDDFELGWREMCNAYGLHGNKHILSLYSLRDFWALPYLRSYFFAGMADPSQSESINAYIQRILSVQSVLTNFIEQVAAIIESKEEAGLKQKMQGKIQRVTLKIGSPIESHAANVLTPHSFVMLQEELVWAPQYASILVDGTYFIVRHHTEMDVGGGGFKVLWSPHDEFISCSCNKFEFSGILCRHVLRVLSTNNYFHIPERYLPLRWRNDCPSKLNLHNTEEYAGKIQLLQSMVSTLVSESIETDERLGVACDQISMLISQIKEYAPGHKQGTNGISYSNSPSDSLILQEAEDPDGLVHGFTAGHTDHLITLGKMKERKQRDSGVDINQKHHRLCSVPCCGHMGHDASNCPMMQGDDLGFL</sequence>
<dbReference type="Proteomes" id="UP001346149">
    <property type="component" value="Unassembled WGS sequence"/>
</dbReference>
<evidence type="ECO:0000256" key="5">
    <source>
        <dbReference type="PROSITE-ProRule" id="PRU00325"/>
    </source>
</evidence>
<accession>A0AAN7M691</accession>
<dbReference type="InterPro" id="IPR018289">
    <property type="entry name" value="MULE_transposase_dom"/>
</dbReference>
<organism evidence="9 10">
    <name type="scientific">Trapa natans</name>
    <name type="common">Water chestnut</name>
    <dbReference type="NCBI Taxonomy" id="22666"/>
    <lineage>
        <taxon>Eukaryota</taxon>
        <taxon>Viridiplantae</taxon>
        <taxon>Streptophyta</taxon>
        <taxon>Embryophyta</taxon>
        <taxon>Tracheophyta</taxon>
        <taxon>Spermatophyta</taxon>
        <taxon>Magnoliopsida</taxon>
        <taxon>eudicotyledons</taxon>
        <taxon>Gunneridae</taxon>
        <taxon>Pentapetalae</taxon>
        <taxon>rosids</taxon>
        <taxon>malvids</taxon>
        <taxon>Myrtales</taxon>
        <taxon>Lythraceae</taxon>
        <taxon>Trapa</taxon>
    </lineage>
</organism>